<comment type="catalytic activity">
    <reaction evidence="1 8">
        <text>1D-myo-inositol 1,3,4,5,6-pentakisphosphate + ATP = 1D-myo-inositol hexakisphosphate + ADP + H(+)</text>
        <dbReference type="Rhea" id="RHEA:20313"/>
        <dbReference type="ChEBI" id="CHEBI:15378"/>
        <dbReference type="ChEBI" id="CHEBI:30616"/>
        <dbReference type="ChEBI" id="CHEBI:57733"/>
        <dbReference type="ChEBI" id="CHEBI:58130"/>
        <dbReference type="ChEBI" id="CHEBI:456216"/>
        <dbReference type="EC" id="2.7.1.158"/>
    </reaction>
</comment>
<keyword evidence="4 8" id="KW-0808">Transferase</keyword>
<organism evidence="10 11">
    <name type="scientific">Acaromyces ingoldii</name>
    <dbReference type="NCBI Taxonomy" id="215250"/>
    <lineage>
        <taxon>Eukaryota</taxon>
        <taxon>Fungi</taxon>
        <taxon>Dikarya</taxon>
        <taxon>Basidiomycota</taxon>
        <taxon>Ustilaginomycotina</taxon>
        <taxon>Exobasidiomycetes</taxon>
        <taxon>Exobasidiales</taxon>
        <taxon>Cryptobasidiaceae</taxon>
        <taxon>Acaromyces</taxon>
    </lineage>
</organism>
<dbReference type="GO" id="GO:0035299">
    <property type="term" value="F:inositol-1,3,4,5,6-pentakisphosphate 2-kinase activity"/>
    <property type="evidence" value="ECO:0007669"/>
    <property type="project" value="UniProtKB-EC"/>
</dbReference>
<feature type="region of interest" description="Disordered" evidence="9">
    <location>
        <begin position="1"/>
        <end position="56"/>
    </location>
</feature>
<gene>
    <name evidence="10" type="ORF">FA10DRAFT_285145</name>
</gene>
<evidence type="ECO:0000256" key="1">
    <source>
        <dbReference type="ARBA" id="ARBA00001774"/>
    </source>
</evidence>
<keyword evidence="11" id="KW-1185">Reference proteome</keyword>
<protein>
    <recommendedName>
        <fullName evidence="3 8">Inositol-pentakisphosphate 2-kinase</fullName>
        <ecNumber evidence="2 8">2.7.1.158</ecNumber>
    </recommendedName>
</protein>
<dbReference type="GO" id="GO:0005524">
    <property type="term" value="F:ATP binding"/>
    <property type="evidence" value="ECO:0007669"/>
    <property type="project" value="UniProtKB-KW"/>
</dbReference>
<evidence type="ECO:0000313" key="11">
    <source>
        <dbReference type="Proteomes" id="UP000245768"/>
    </source>
</evidence>
<feature type="region of interest" description="Disordered" evidence="9">
    <location>
        <begin position="82"/>
        <end position="129"/>
    </location>
</feature>
<comment type="domain">
    <text evidence="8">The EXKPK motif is conserved in inositol-pentakisphosphate 2-kinases of both family 1 and 2.</text>
</comment>
<keyword evidence="7 8" id="KW-0067">ATP-binding</keyword>
<dbReference type="Pfam" id="PF06090">
    <property type="entry name" value="Ins_P5_2-kin"/>
    <property type="match status" value="1"/>
</dbReference>
<reference evidence="10 11" key="1">
    <citation type="journal article" date="2018" name="Mol. Biol. Evol.">
        <title>Broad Genomic Sampling Reveals a Smut Pathogenic Ancestry of the Fungal Clade Ustilaginomycotina.</title>
        <authorList>
            <person name="Kijpornyongpan T."/>
            <person name="Mondo S.J."/>
            <person name="Barry K."/>
            <person name="Sandor L."/>
            <person name="Lee J."/>
            <person name="Lipzen A."/>
            <person name="Pangilinan J."/>
            <person name="LaButti K."/>
            <person name="Hainaut M."/>
            <person name="Henrissat B."/>
            <person name="Grigoriev I.V."/>
            <person name="Spatafora J.W."/>
            <person name="Aime M.C."/>
        </authorList>
    </citation>
    <scope>NUCLEOTIDE SEQUENCE [LARGE SCALE GENOMIC DNA]</scope>
    <source>
        <strain evidence="10 11">MCA 4198</strain>
    </source>
</reference>
<evidence type="ECO:0000256" key="8">
    <source>
        <dbReference type="RuleBase" id="RU364126"/>
    </source>
</evidence>
<accession>A0A316YSQ0</accession>
<dbReference type="InterPro" id="IPR043001">
    <property type="entry name" value="IP5_2-K_N_lobe"/>
</dbReference>
<dbReference type="EC" id="2.7.1.158" evidence="2 8"/>
<dbReference type="EMBL" id="KZ819635">
    <property type="protein sequence ID" value="PWN92261.1"/>
    <property type="molecule type" value="Genomic_DNA"/>
</dbReference>
<evidence type="ECO:0000256" key="7">
    <source>
        <dbReference type="ARBA" id="ARBA00022840"/>
    </source>
</evidence>
<dbReference type="GO" id="GO:0032958">
    <property type="term" value="P:inositol phosphate biosynthetic process"/>
    <property type="evidence" value="ECO:0007669"/>
    <property type="project" value="TreeGrafter"/>
</dbReference>
<evidence type="ECO:0000256" key="9">
    <source>
        <dbReference type="SAM" id="MobiDB-lite"/>
    </source>
</evidence>
<evidence type="ECO:0000256" key="3">
    <source>
        <dbReference type="ARBA" id="ARBA00014846"/>
    </source>
</evidence>
<feature type="compositionally biased region" description="Polar residues" evidence="9">
    <location>
        <begin position="14"/>
        <end position="23"/>
    </location>
</feature>
<dbReference type="OrthoDB" id="272370at2759"/>
<dbReference type="GeneID" id="37045883"/>
<dbReference type="Proteomes" id="UP000245768">
    <property type="component" value="Unassembled WGS sequence"/>
</dbReference>
<dbReference type="AlphaFoldDB" id="A0A316YSQ0"/>
<keyword evidence="6 8" id="KW-0418">Kinase</keyword>
<sequence length="504" mass="55871">MPPIPFQPSHKSPFKSTLSTSQQGRRRSDQTQALTGPATSQGHEGPPSSIDPALLNPDDWTLLAEGAKNLLLRYKGPSRFPFVHSSSTGTGDEARVALRIPKRDRGSSSSSSSSSTAAKKTDSEEDDGSLDALQWRRTVIEPLLAPLSMSSLLPPLFPVVVAGDEQRAKLRAFLDVMASRIEVLRKMERRKASGIDTGDQALDCIWATQDLSAGNHRGDVYAFEIKPKCGFRPQGKNLSDESRAPKTQHSRYKMHRILKQAKGGDKKPFSRQEWEGLFDPLDLFSGQSARVDRAIESLWSDWKQPSRTEERTNLCVFRNGVALQPEQLQQQQQQQHNVLFSHFRQIVKSAAVERVLKHLVELQHVFDQSDIEGVAKRWQEEIGTPFGVGTEHGPAAEVMRAASLAEYAEAVQRGLHRLSTPGGQPASGSSSTTATSLRQDIVDLLLSAMWKDCSLFLRSDEGSGELKVHLVDLDPKSIEKLRHWKQLDEDVVAAYKAWSESLAA</sequence>
<evidence type="ECO:0000256" key="2">
    <source>
        <dbReference type="ARBA" id="ARBA00012023"/>
    </source>
</evidence>
<evidence type="ECO:0000313" key="10">
    <source>
        <dbReference type="EMBL" id="PWN92261.1"/>
    </source>
</evidence>
<dbReference type="GO" id="GO:0005634">
    <property type="term" value="C:nucleus"/>
    <property type="evidence" value="ECO:0007669"/>
    <property type="project" value="TreeGrafter"/>
</dbReference>
<evidence type="ECO:0000256" key="4">
    <source>
        <dbReference type="ARBA" id="ARBA00022679"/>
    </source>
</evidence>
<comment type="function">
    <text evidence="8">Phosphorylates Ins(1,3,4,5,6)P5 at position 2 to form Ins(1,2,3,4,5,6)P6 (InsP6 or phytate).</text>
</comment>
<keyword evidence="5 8" id="KW-0547">Nucleotide-binding</keyword>
<dbReference type="STRING" id="215250.A0A316YSQ0"/>
<dbReference type="RefSeq" id="XP_025379459.1">
    <property type="nucleotide sequence ID" value="XM_025523967.1"/>
</dbReference>
<dbReference type="InParanoid" id="A0A316YSQ0"/>
<dbReference type="PANTHER" id="PTHR14456">
    <property type="entry name" value="INOSITOL POLYPHOSPHATE KINASE 1"/>
    <property type="match status" value="1"/>
</dbReference>
<dbReference type="PANTHER" id="PTHR14456:SF2">
    <property type="entry name" value="INOSITOL-PENTAKISPHOSPHATE 2-KINASE"/>
    <property type="match status" value="1"/>
</dbReference>
<dbReference type="InterPro" id="IPR009286">
    <property type="entry name" value="Ins_P5_2-kin"/>
</dbReference>
<feature type="compositionally biased region" description="Basic and acidic residues" evidence="9">
    <location>
        <begin position="92"/>
        <end position="106"/>
    </location>
</feature>
<feature type="compositionally biased region" description="Polar residues" evidence="9">
    <location>
        <begin position="30"/>
        <end position="42"/>
    </location>
</feature>
<dbReference type="Gene3D" id="3.30.200.110">
    <property type="entry name" value="Inositol-pentakisphosphate 2-kinase, N-lobe"/>
    <property type="match status" value="1"/>
</dbReference>
<name>A0A316YSQ0_9BASI</name>
<proteinExistence type="predicted"/>
<evidence type="ECO:0000256" key="5">
    <source>
        <dbReference type="ARBA" id="ARBA00022741"/>
    </source>
</evidence>
<evidence type="ECO:0000256" key="6">
    <source>
        <dbReference type="ARBA" id="ARBA00022777"/>
    </source>
</evidence>